<dbReference type="GO" id="GO:0008273">
    <property type="term" value="F:calcium, potassium:sodium antiporter activity"/>
    <property type="evidence" value="ECO:0007669"/>
    <property type="project" value="TreeGrafter"/>
</dbReference>
<feature type="transmembrane region" description="Helical" evidence="8">
    <location>
        <begin position="370"/>
        <end position="387"/>
    </location>
</feature>
<accession>A0A4U0UUM8</accession>
<keyword evidence="4 8" id="KW-0812">Transmembrane</keyword>
<dbReference type="STRING" id="329885.A0A4U0UUM8"/>
<feature type="domain" description="Sodium/calcium exchanger membrane region" evidence="9">
    <location>
        <begin position="10"/>
        <end position="154"/>
    </location>
</feature>
<dbReference type="InterPro" id="IPR044880">
    <property type="entry name" value="NCX_ion-bd_dom_sf"/>
</dbReference>
<dbReference type="Gene3D" id="1.20.1420.30">
    <property type="entry name" value="NCX, central ion-binding region"/>
    <property type="match status" value="2"/>
</dbReference>
<feature type="compositionally biased region" description="Polar residues" evidence="7">
    <location>
        <begin position="195"/>
        <end position="204"/>
    </location>
</feature>
<evidence type="ECO:0000313" key="11">
    <source>
        <dbReference type="Proteomes" id="UP000310066"/>
    </source>
</evidence>
<comment type="caution">
    <text evidence="10">The sequence shown here is derived from an EMBL/GenBank/DDBJ whole genome shotgun (WGS) entry which is preliminary data.</text>
</comment>
<dbReference type="InterPro" id="IPR004837">
    <property type="entry name" value="NaCa_Exmemb"/>
</dbReference>
<evidence type="ECO:0000256" key="8">
    <source>
        <dbReference type="SAM" id="Phobius"/>
    </source>
</evidence>
<evidence type="ECO:0000256" key="1">
    <source>
        <dbReference type="ARBA" id="ARBA00004141"/>
    </source>
</evidence>
<feature type="transmembrane region" description="Helical" evidence="8">
    <location>
        <begin position="72"/>
        <end position="91"/>
    </location>
</feature>
<evidence type="ECO:0000256" key="3">
    <source>
        <dbReference type="ARBA" id="ARBA00022449"/>
    </source>
</evidence>
<evidence type="ECO:0000256" key="2">
    <source>
        <dbReference type="ARBA" id="ARBA00005364"/>
    </source>
</evidence>
<evidence type="ECO:0000256" key="5">
    <source>
        <dbReference type="ARBA" id="ARBA00022989"/>
    </source>
</evidence>
<comment type="subcellular location">
    <subcellularLocation>
        <location evidence="1">Membrane</location>
        <topology evidence="1">Multi-pass membrane protein</topology>
    </subcellularLocation>
</comment>
<keyword evidence="6 8" id="KW-0472">Membrane</keyword>
<feature type="domain" description="Sodium/calcium exchanger membrane region" evidence="9">
    <location>
        <begin position="271"/>
        <end position="411"/>
    </location>
</feature>
<reference evidence="10 11" key="1">
    <citation type="submission" date="2017-03" db="EMBL/GenBank/DDBJ databases">
        <title>Genomes of endolithic fungi from Antarctica.</title>
        <authorList>
            <person name="Coleine C."/>
            <person name="Masonjones S."/>
            <person name="Stajich J.E."/>
        </authorList>
    </citation>
    <scope>NUCLEOTIDE SEQUENCE [LARGE SCALE GENOMIC DNA]</scope>
    <source>
        <strain evidence="10 11">CCFEE 5311</strain>
    </source>
</reference>
<dbReference type="InterPro" id="IPR004481">
    <property type="entry name" value="K/Na/Ca-exchanger"/>
</dbReference>
<proteinExistence type="inferred from homology"/>
<sequence length="508" mass="54378">MADGELIAYSIASFICALFVLEFGADKFIDHTAIVAKRIGVPQTLIALLTAGAEWEELAVVVFSVLHHRPSLALGNIVGSTISNILGAFSLGLLFHSQNDGPVNFDRSSKLYTALQLAVTILIAAMLLFGQSFDRKLAGACLISLFALYVASVLWAIRTGTLAAPEMSDDGDSSDSDDDHRTSECYIDADDGETPAQSYGTFDPSNHDRTGPRTGGGIDSLPRFSGNPLQPSSYSPSPSGSSISHQPSTRNVATSIRPSESGVVKHSLLYHIVWLLMGFIALSLSAYVLSNAASTLVTALGMSDILFGVVILSIATTLPEKFVAVVSGARGQDGILVANTVGSNIFLLTLCMGIFLVCTSEYTTGDSVNAVEIGFMVGSSLLLTAAVCTGGRAARYFGAIMLGAYIIFIVLEFTIIRRPGETLIMKWFVALMVFLLCFLVLILAFFALSSCLGDEIRAAWSGRSISNMPTTYGLQYARIIGQSGQQAGREQFEMEDMLDERFHRGESD</sequence>
<evidence type="ECO:0000259" key="9">
    <source>
        <dbReference type="Pfam" id="PF01699"/>
    </source>
</evidence>
<evidence type="ECO:0000313" key="10">
    <source>
        <dbReference type="EMBL" id="TKA38806.1"/>
    </source>
</evidence>
<dbReference type="PANTHER" id="PTHR10846">
    <property type="entry name" value="SODIUM/POTASSIUM/CALCIUM EXCHANGER"/>
    <property type="match status" value="1"/>
</dbReference>
<feature type="region of interest" description="Disordered" evidence="7">
    <location>
        <begin position="165"/>
        <end position="256"/>
    </location>
</feature>
<feature type="transmembrane region" description="Helical" evidence="8">
    <location>
        <begin position="335"/>
        <end position="358"/>
    </location>
</feature>
<dbReference type="Proteomes" id="UP000310066">
    <property type="component" value="Unassembled WGS sequence"/>
</dbReference>
<evidence type="ECO:0000256" key="7">
    <source>
        <dbReference type="SAM" id="MobiDB-lite"/>
    </source>
</evidence>
<dbReference type="PANTHER" id="PTHR10846:SF8">
    <property type="entry name" value="INNER MEMBRANE PROTEIN YRBG"/>
    <property type="match status" value="1"/>
</dbReference>
<feature type="transmembrane region" description="Helical" evidence="8">
    <location>
        <begin position="393"/>
        <end position="415"/>
    </location>
</feature>
<keyword evidence="3" id="KW-0050">Antiport</keyword>
<dbReference type="Pfam" id="PF01699">
    <property type="entry name" value="Na_Ca_ex"/>
    <property type="match status" value="2"/>
</dbReference>
<dbReference type="AlphaFoldDB" id="A0A4U0UUM8"/>
<feature type="transmembrane region" description="Helical" evidence="8">
    <location>
        <begin position="268"/>
        <end position="289"/>
    </location>
</feature>
<dbReference type="GO" id="GO:0006874">
    <property type="term" value="P:intracellular calcium ion homeostasis"/>
    <property type="evidence" value="ECO:0007669"/>
    <property type="project" value="TreeGrafter"/>
</dbReference>
<dbReference type="EMBL" id="NAJP01000043">
    <property type="protein sequence ID" value="TKA38806.1"/>
    <property type="molecule type" value="Genomic_DNA"/>
</dbReference>
<feature type="transmembrane region" description="Helical" evidence="8">
    <location>
        <begin position="296"/>
        <end position="315"/>
    </location>
</feature>
<evidence type="ECO:0000256" key="6">
    <source>
        <dbReference type="ARBA" id="ARBA00023136"/>
    </source>
</evidence>
<protein>
    <recommendedName>
        <fullName evidence="9">Sodium/calcium exchanger membrane region domain-containing protein</fullName>
    </recommendedName>
</protein>
<feature type="transmembrane region" description="Helical" evidence="8">
    <location>
        <begin position="6"/>
        <end position="25"/>
    </location>
</feature>
<evidence type="ECO:0000256" key="4">
    <source>
        <dbReference type="ARBA" id="ARBA00022692"/>
    </source>
</evidence>
<name>A0A4U0UUM8_9PEZI</name>
<dbReference type="GO" id="GO:0005886">
    <property type="term" value="C:plasma membrane"/>
    <property type="evidence" value="ECO:0007669"/>
    <property type="project" value="TreeGrafter"/>
</dbReference>
<keyword evidence="5 8" id="KW-1133">Transmembrane helix</keyword>
<keyword evidence="3" id="KW-0813">Transport</keyword>
<dbReference type="OrthoDB" id="2127281at2759"/>
<gene>
    <name evidence="10" type="ORF">B0A54_08770</name>
</gene>
<feature type="transmembrane region" description="Helical" evidence="8">
    <location>
        <begin position="111"/>
        <end position="130"/>
    </location>
</feature>
<feature type="compositionally biased region" description="Low complexity" evidence="7">
    <location>
        <begin position="231"/>
        <end position="248"/>
    </location>
</feature>
<feature type="transmembrane region" description="Helical" evidence="8">
    <location>
        <begin position="427"/>
        <end position="448"/>
    </location>
</feature>
<organism evidence="10 11">
    <name type="scientific">Friedmanniomyces endolithicus</name>
    <dbReference type="NCBI Taxonomy" id="329885"/>
    <lineage>
        <taxon>Eukaryota</taxon>
        <taxon>Fungi</taxon>
        <taxon>Dikarya</taxon>
        <taxon>Ascomycota</taxon>
        <taxon>Pezizomycotina</taxon>
        <taxon>Dothideomycetes</taxon>
        <taxon>Dothideomycetidae</taxon>
        <taxon>Mycosphaerellales</taxon>
        <taxon>Teratosphaeriaceae</taxon>
        <taxon>Friedmanniomyces</taxon>
    </lineage>
</organism>
<comment type="similarity">
    <text evidence="2">Belongs to the Ca(2+):cation antiporter (CaCA) (TC 2.A.19) family. SLC24A subfamily.</text>
</comment>
<feature type="transmembrane region" description="Helical" evidence="8">
    <location>
        <begin position="137"/>
        <end position="157"/>
    </location>
</feature>
<dbReference type="GO" id="GO:0005262">
    <property type="term" value="F:calcium channel activity"/>
    <property type="evidence" value="ECO:0007669"/>
    <property type="project" value="TreeGrafter"/>
</dbReference>
<feature type="compositionally biased region" description="Acidic residues" evidence="7">
    <location>
        <begin position="167"/>
        <end position="177"/>
    </location>
</feature>